<comment type="caution">
    <text evidence="1">The sequence shown here is derived from an EMBL/GenBank/DDBJ whole genome shotgun (WGS) entry which is preliminary data.</text>
</comment>
<keyword evidence="2" id="KW-1185">Reference proteome</keyword>
<proteinExistence type="predicted"/>
<protein>
    <submittedName>
        <fullName evidence="1">Zinc finger BED domain-containing protein RICESLEEPER 2-like</fullName>
    </submittedName>
</protein>
<reference evidence="1 2" key="1">
    <citation type="journal article" date="2023" name="Science">
        <title>Complex scaffold remodeling in plant triterpene biosynthesis.</title>
        <authorList>
            <person name="De La Pena R."/>
            <person name="Hodgson H."/>
            <person name="Liu J.C."/>
            <person name="Stephenson M.J."/>
            <person name="Martin A.C."/>
            <person name="Owen C."/>
            <person name="Harkess A."/>
            <person name="Leebens-Mack J."/>
            <person name="Jimenez L.E."/>
            <person name="Osbourn A."/>
            <person name="Sattely E.S."/>
        </authorList>
    </citation>
    <scope>NUCLEOTIDE SEQUENCE [LARGE SCALE GENOMIC DNA]</scope>
    <source>
        <strain evidence="2">cv. JPN11</strain>
        <tissue evidence="1">Leaf</tissue>
    </source>
</reference>
<dbReference type="Proteomes" id="UP001164539">
    <property type="component" value="Chromosome 3"/>
</dbReference>
<sequence>MELSWSLPSGDFSLSEGKLPSNSSTDGEFAPPERHEQEITQIIEQNVSCEPNDKTLATPNSENKASRTRRRKLVSKVWEDFTKDIGEDGKEKATCKHCRKKLVGSSKSGTSHLKNHLQRCPGKKHKEKSTIDRELNKLNMARMIFNDGVTSIKFLKTDILHVYKEEKEKLRTYLDQLSCRFSLSINRVMNHFDEYICLMVHFIDDNWELKKKILSFKYRYEWNDNFFVTLKSLLSDWSIDKNICSIVAHENDYNHSFEGSVPFAGELFHVRCLSSFLDGILNDIILFVSLRDPVRDCFDYVRKTPENEHKFQIAVDKAISKGKKVTSHCVPTPWLCDFKLLEWTMGAKEAFSELEKIDPDFESINLVEYNWDTATNMFEFLKELYDVARGLSACQHATMNMYFSDVCNMFLKLLEFRKSGNRDVSPIAGISVAVFIEAYWRKYSLFLATAAVLDPRLKLDIVKLHYKEIYDSEGESHLLKIIDEINDVYNEYAKGPSTSSSSNQSTASELDRYLKDPVISLVEEFDILAWWRLNAPNFPTLARMARDFLPIPISTSVLEDEVYKIIYSRDLDSDMKEALMCSKSW</sequence>
<organism evidence="1 2">
    <name type="scientific">Melia azedarach</name>
    <name type="common">Chinaberry tree</name>
    <dbReference type="NCBI Taxonomy" id="155640"/>
    <lineage>
        <taxon>Eukaryota</taxon>
        <taxon>Viridiplantae</taxon>
        <taxon>Streptophyta</taxon>
        <taxon>Embryophyta</taxon>
        <taxon>Tracheophyta</taxon>
        <taxon>Spermatophyta</taxon>
        <taxon>Magnoliopsida</taxon>
        <taxon>eudicotyledons</taxon>
        <taxon>Gunneridae</taxon>
        <taxon>Pentapetalae</taxon>
        <taxon>rosids</taxon>
        <taxon>malvids</taxon>
        <taxon>Sapindales</taxon>
        <taxon>Meliaceae</taxon>
        <taxon>Melia</taxon>
    </lineage>
</organism>
<evidence type="ECO:0000313" key="1">
    <source>
        <dbReference type="EMBL" id="KAJ4723569.1"/>
    </source>
</evidence>
<evidence type="ECO:0000313" key="2">
    <source>
        <dbReference type="Proteomes" id="UP001164539"/>
    </source>
</evidence>
<accession>A0ACC1YKK2</accession>
<name>A0ACC1YKK2_MELAZ</name>
<gene>
    <name evidence="1" type="ORF">OWV82_006924</name>
</gene>
<dbReference type="EMBL" id="CM051396">
    <property type="protein sequence ID" value="KAJ4723569.1"/>
    <property type="molecule type" value="Genomic_DNA"/>
</dbReference>